<evidence type="ECO:0000313" key="1">
    <source>
        <dbReference type="EMBL" id="GBO99940.1"/>
    </source>
</evidence>
<dbReference type="Pfam" id="PF03564">
    <property type="entry name" value="DUF1759"/>
    <property type="match status" value="1"/>
</dbReference>
<sequence>MITELATALTRRAGAQQCVRLTNVLWRTSRMAHVQSILRRHTHVVHRTRKHVKVEKSLRGKAKDAVRNLLNYSKNSETVMNALEKRFGRPDAIAIAEIQNLRTLQRPTDSPNSICEFAGDFTNIISSLRKLKKEYYLYNPEIIKCTLDKFTSAMKYRWFDFSAEQPQEEPDLIKMARFLEREAERCSAYAHPKPLRNQGDTITQMKRIQKTFLHRRIEERTQNRTDRRVRAPYVKNET</sequence>
<name>A0A4C1SFR4_EUMVA</name>
<comment type="caution">
    <text evidence="1">The sequence shown here is derived from an EMBL/GenBank/DDBJ whole genome shotgun (WGS) entry which is preliminary data.</text>
</comment>
<dbReference type="Proteomes" id="UP000299102">
    <property type="component" value="Unassembled WGS sequence"/>
</dbReference>
<protein>
    <submittedName>
        <fullName evidence="1">Uncharacterized protein</fullName>
    </submittedName>
</protein>
<dbReference type="OrthoDB" id="10066767at2759"/>
<reference evidence="1 2" key="1">
    <citation type="journal article" date="2019" name="Commun. Biol.">
        <title>The bagworm genome reveals a unique fibroin gene that provides high tensile strength.</title>
        <authorList>
            <person name="Kono N."/>
            <person name="Nakamura H."/>
            <person name="Ohtoshi R."/>
            <person name="Tomita M."/>
            <person name="Numata K."/>
            <person name="Arakawa K."/>
        </authorList>
    </citation>
    <scope>NUCLEOTIDE SEQUENCE [LARGE SCALE GENOMIC DNA]</scope>
</reference>
<organism evidence="1 2">
    <name type="scientific">Eumeta variegata</name>
    <name type="common">Bagworm moth</name>
    <name type="synonym">Eumeta japonica</name>
    <dbReference type="NCBI Taxonomy" id="151549"/>
    <lineage>
        <taxon>Eukaryota</taxon>
        <taxon>Metazoa</taxon>
        <taxon>Ecdysozoa</taxon>
        <taxon>Arthropoda</taxon>
        <taxon>Hexapoda</taxon>
        <taxon>Insecta</taxon>
        <taxon>Pterygota</taxon>
        <taxon>Neoptera</taxon>
        <taxon>Endopterygota</taxon>
        <taxon>Lepidoptera</taxon>
        <taxon>Glossata</taxon>
        <taxon>Ditrysia</taxon>
        <taxon>Tineoidea</taxon>
        <taxon>Psychidae</taxon>
        <taxon>Oiketicinae</taxon>
        <taxon>Eumeta</taxon>
    </lineage>
</organism>
<dbReference type="EMBL" id="BGZK01000004">
    <property type="protein sequence ID" value="GBO99940.1"/>
    <property type="molecule type" value="Genomic_DNA"/>
</dbReference>
<evidence type="ECO:0000313" key="2">
    <source>
        <dbReference type="Proteomes" id="UP000299102"/>
    </source>
</evidence>
<proteinExistence type="predicted"/>
<accession>A0A4C1SFR4</accession>
<gene>
    <name evidence="1" type="ORF">EVAR_74301_1</name>
</gene>
<keyword evidence="2" id="KW-1185">Reference proteome</keyword>
<dbReference type="InterPro" id="IPR005312">
    <property type="entry name" value="DUF1759"/>
</dbReference>
<dbReference type="AlphaFoldDB" id="A0A4C1SFR4"/>